<organism evidence="8">
    <name type="scientific">Manihot esculenta</name>
    <name type="common">Cassava</name>
    <name type="synonym">Jatropha manihot</name>
    <dbReference type="NCBI Taxonomy" id="3983"/>
    <lineage>
        <taxon>Eukaryota</taxon>
        <taxon>Viridiplantae</taxon>
        <taxon>Streptophyta</taxon>
        <taxon>Embryophyta</taxon>
        <taxon>Tracheophyta</taxon>
        <taxon>Spermatophyta</taxon>
        <taxon>Magnoliopsida</taxon>
        <taxon>eudicotyledons</taxon>
        <taxon>Gunneridae</taxon>
        <taxon>Pentapetalae</taxon>
        <taxon>rosids</taxon>
        <taxon>fabids</taxon>
        <taxon>Malpighiales</taxon>
        <taxon>Euphorbiaceae</taxon>
        <taxon>Crotonoideae</taxon>
        <taxon>Manihoteae</taxon>
        <taxon>Manihot</taxon>
    </lineage>
</organism>
<sequence>MLSFVVWKSAESSLLLPGRTDNEIKNYWNTRIKRLQRAGLPIYPREVCQQVLNGSQESQNTGTLQTTDTHGSNLIQMDHFKIPEVEFEKLEINQVLLSYSPTVLDIPASNMLKQDSSHNNNFMFPTIHPHKRLRELQTVFPSLDGSVDSDLSSFIQSTDYYSEKITGSFHISSEYDSLMNTYGQPPLGVVRGSHALLNDSNSSSSEPLCGLMKLELPSLQYSDPQQGSWGTPTSPLPSVESVDTLIQSPAAEQTQLDCLSPRSSGLLEAVLYESGTWKNSKKCSNHQTSFACSDLEDCSLNPYETEWKIHGDPNSPLGHSAASVLSACTRISGSSSDEPGENILRCTASRSSLLVSPQYIEDKEAPNQIEFMRPDVLLGSGWFGFGGGCVDDASRRFNSRFYKLESLRAVIV</sequence>
<dbReference type="InterPro" id="IPR017930">
    <property type="entry name" value="Myb_dom"/>
</dbReference>
<reference evidence="8" key="1">
    <citation type="submission" date="2016-02" db="EMBL/GenBank/DDBJ databases">
        <title>WGS assembly of Manihot esculenta.</title>
        <authorList>
            <person name="Bredeson J.V."/>
            <person name="Prochnik S.E."/>
            <person name="Lyons J.B."/>
            <person name="Schmutz J."/>
            <person name="Grimwood J."/>
            <person name="Vrebalov J."/>
            <person name="Bart R.S."/>
            <person name="Amuge T."/>
            <person name="Ferguson M.E."/>
            <person name="Green R."/>
            <person name="Putnam N."/>
            <person name="Stites J."/>
            <person name="Rounsley S."/>
            <person name="Rokhsar D.S."/>
        </authorList>
    </citation>
    <scope>NUCLEOTIDE SEQUENCE [LARGE SCALE GENOMIC DNA]</scope>
    <source>
        <tissue evidence="8">Leaf</tissue>
    </source>
</reference>
<evidence type="ECO:0000256" key="2">
    <source>
        <dbReference type="ARBA" id="ARBA00022737"/>
    </source>
</evidence>
<feature type="domain" description="HTH myb-type" evidence="7">
    <location>
        <begin position="13"/>
        <end position="36"/>
    </location>
</feature>
<keyword evidence="5" id="KW-0804">Transcription</keyword>
<dbReference type="PANTHER" id="PTHR47995:SF18">
    <property type="entry name" value="TRANSCRIPTION FACTOR MYB65"/>
    <property type="match status" value="1"/>
</dbReference>
<dbReference type="GO" id="GO:0006355">
    <property type="term" value="P:regulation of DNA-templated transcription"/>
    <property type="evidence" value="ECO:0000318"/>
    <property type="project" value="GO_Central"/>
</dbReference>
<dbReference type="Gene3D" id="1.10.10.60">
    <property type="entry name" value="Homeodomain-like"/>
    <property type="match status" value="1"/>
</dbReference>
<keyword evidence="4" id="KW-0238">DNA-binding</keyword>
<evidence type="ECO:0000256" key="1">
    <source>
        <dbReference type="ARBA" id="ARBA00004123"/>
    </source>
</evidence>
<protein>
    <recommendedName>
        <fullName evidence="7">HTH myb-type domain-containing protein</fullName>
    </recommendedName>
</protein>
<gene>
    <name evidence="8" type="ORF">MANES_01G175900</name>
</gene>
<keyword evidence="6" id="KW-0539">Nucleus</keyword>
<dbReference type="STRING" id="3983.A0A2C9WLS9"/>
<name>A0A2C9WLS9_MANES</name>
<evidence type="ECO:0000256" key="4">
    <source>
        <dbReference type="ARBA" id="ARBA00023125"/>
    </source>
</evidence>
<proteinExistence type="predicted"/>
<evidence type="ECO:0000259" key="7">
    <source>
        <dbReference type="PROSITE" id="PS51294"/>
    </source>
</evidence>
<comment type="subcellular location">
    <subcellularLocation>
        <location evidence="1">Nucleus</location>
    </subcellularLocation>
</comment>
<evidence type="ECO:0000313" key="8">
    <source>
        <dbReference type="EMBL" id="OAY61261.1"/>
    </source>
</evidence>
<dbReference type="AlphaFoldDB" id="A0A2C9WLS9"/>
<evidence type="ECO:0000256" key="6">
    <source>
        <dbReference type="ARBA" id="ARBA00023242"/>
    </source>
</evidence>
<keyword evidence="3" id="KW-0805">Transcription regulation</keyword>
<dbReference type="GO" id="GO:0005634">
    <property type="term" value="C:nucleus"/>
    <property type="evidence" value="ECO:0000318"/>
    <property type="project" value="GO_Central"/>
</dbReference>
<keyword evidence="2" id="KW-0677">Repeat</keyword>
<dbReference type="PANTHER" id="PTHR47995">
    <property type="entry name" value="TRANSCRIPTION FACTOR MYB33-RELATED"/>
    <property type="match status" value="1"/>
</dbReference>
<dbReference type="GO" id="GO:0003700">
    <property type="term" value="F:DNA-binding transcription factor activity"/>
    <property type="evidence" value="ECO:0000318"/>
    <property type="project" value="GO_Central"/>
</dbReference>
<dbReference type="EMBL" id="CM004387">
    <property type="protein sequence ID" value="OAY61261.1"/>
    <property type="molecule type" value="Genomic_DNA"/>
</dbReference>
<accession>A0A2C9WLS9</accession>
<dbReference type="PROSITE" id="PS51294">
    <property type="entry name" value="HTH_MYB"/>
    <property type="match status" value="1"/>
</dbReference>
<evidence type="ECO:0000256" key="5">
    <source>
        <dbReference type="ARBA" id="ARBA00023163"/>
    </source>
</evidence>
<evidence type="ECO:0000256" key="3">
    <source>
        <dbReference type="ARBA" id="ARBA00023015"/>
    </source>
</evidence>
<dbReference type="GO" id="GO:0003677">
    <property type="term" value="F:DNA binding"/>
    <property type="evidence" value="ECO:0007669"/>
    <property type="project" value="UniProtKB-KW"/>
</dbReference>